<evidence type="ECO:0000313" key="3">
    <source>
        <dbReference type="EMBL" id="MCC4231653.1"/>
    </source>
</evidence>
<keyword evidence="4" id="KW-1185">Reference proteome</keyword>
<feature type="region of interest" description="Disordered" evidence="1">
    <location>
        <begin position="26"/>
        <end position="121"/>
    </location>
</feature>
<evidence type="ECO:0000256" key="2">
    <source>
        <dbReference type="SAM" id="SignalP"/>
    </source>
</evidence>
<gene>
    <name evidence="3" type="ORF">LL253_02995</name>
</gene>
<feature type="compositionally biased region" description="Polar residues" evidence="1">
    <location>
        <begin position="99"/>
        <end position="110"/>
    </location>
</feature>
<accession>A0ABS8H0L2</accession>
<feature type="compositionally biased region" description="Pro residues" evidence="1">
    <location>
        <begin position="37"/>
        <end position="48"/>
    </location>
</feature>
<feature type="compositionally biased region" description="Pro residues" evidence="1">
    <location>
        <begin position="111"/>
        <end position="121"/>
    </location>
</feature>
<feature type="chain" id="PRO_5045522602" evidence="2">
    <location>
        <begin position="21"/>
        <end position="121"/>
    </location>
</feature>
<proteinExistence type="predicted"/>
<reference evidence="3 4" key="1">
    <citation type="submission" date="2021-10" db="EMBL/GenBank/DDBJ databases">
        <title>The diversity and Nitrogen Metabolism of Culturable Nitrate-Utilizing Bacteria Within the Oxygen Minimum Zone of the Changjiang (Yangtze River)Estuary.</title>
        <authorList>
            <person name="Zhang D."/>
            <person name="Zheng J."/>
            <person name="Liu S."/>
            <person name="He W."/>
        </authorList>
    </citation>
    <scope>NUCLEOTIDE SEQUENCE [LARGE SCALE GENOMIC DNA]</scope>
    <source>
        <strain evidence="3 4">FXH275-2</strain>
    </source>
</reference>
<feature type="compositionally biased region" description="Pro residues" evidence="1">
    <location>
        <begin position="57"/>
        <end position="72"/>
    </location>
</feature>
<feature type="signal peptide" evidence="2">
    <location>
        <begin position="1"/>
        <end position="20"/>
    </location>
</feature>
<feature type="compositionally biased region" description="Low complexity" evidence="1">
    <location>
        <begin position="82"/>
        <end position="92"/>
    </location>
</feature>
<dbReference type="EMBL" id="JAJGNP010000002">
    <property type="protein sequence ID" value="MCC4231653.1"/>
    <property type="molecule type" value="Genomic_DNA"/>
</dbReference>
<protein>
    <submittedName>
        <fullName evidence="3">Uncharacterized protein</fullName>
    </submittedName>
</protein>
<organism evidence="3 4">
    <name type="scientific">Sphingobium soli</name>
    <dbReference type="NCBI Taxonomy" id="1591116"/>
    <lineage>
        <taxon>Bacteria</taxon>
        <taxon>Pseudomonadati</taxon>
        <taxon>Pseudomonadota</taxon>
        <taxon>Alphaproteobacteria</taxon>
        <taxon>Sphingomonadales</taxon>
        <taxon>Sphingomonadaceae</taxon>
        <taxon>Sphingobium</taxon>
    </lineage>
</organism>
<keyword evidence="2" id="KW-0732">Signal</keyword>
<comment type="caution">
    <text evidence="3">The sequence shown here is derived from an EMBL/GenBank/DDBJ whole genome shotgun (WGS) entry which is preliminary data.</text>
</comment>
<name>A0ABS8H0L2_9SPHN</name>
<evidence type="ECO:0000313" key="4">
    <source>
        <dbReference type="Proteomes" id="UP001198830"/>
    </source>
</evidence>
<evidence type="ECO:0000256" key="1">
    <source>
        <dbReference type="SAM" id="MobiDB-lite"/>
    </source>
</evidence>
<dbReference type="Proteomes" id="UP001198830">
    <property type="component" value="Unassembled WGS sequence"/>
</dbReference>
<dbReference type="RefSeq" id="WP_228226151.1">
    <property type="nucleotide sequence ID" value="NZ_JAJGNP010000002.1"/>
</dbReference>
<sequence>MMYRSFAIATLVAAPVIVMAVQNFLPAPPSGVQDQPPATPATPAPAPLVAPNAAPAVPAPSPPPTDFAPPMPAAGEPLPGAGQPMLSPGQGLPQPPPSTNGGANPYSTPQQAPPGSPNAEF</sequence>